<dbReference type="SUPFAM" id="SSF102588">
    <property type="entry name" value="LmbE-like"/>
    <property type="match status" value="1"/>
</dbReference>
<dbReference type="EMBL" id="FTOR01000005">
    <property type="protein sequence ID" value="SIT21096.1"/>
    <property type="molecule type" value="Genomic_DNA"/>
</dbReference>
<proteinExistence type="predicted"/>
<evidence type="ECO:0000313" key="1">
    <source>
        <dbReference type="EMBL" id="SIT21096.1"/>
    </source>
</evidence>
<keyword evidence="2" id="KW-1185">Reference proteome</keyword>
<evidence type="ECO:0000313" key="2">
    <source>
        <dbReference type="Proteomes" id="UP000186917"/>
    </source>
</evidence>
<dbReference type="AlphaFoldDB" id="A0A173MD08"/>
<dbReference type="SUPFAM" id="SSF52317">
    <property type="entry name" value="Class I glutamine amidotransferase-like"/>
    <property type="match status" value="1"/>
</dbReference>
<accession>A0A173MD08</accession>
<dbReference type="InterPro" id="IPR024078">
    <property type="entry name" value="LmbE-like_dom_sf"/>
</dbReference>
<organism evidence="1 2">
    <name type="scientific">Filimonas lacunae</name>
    <dbReference type="NCBI Taxonomy" id="477680"/>
    <lineage>
        <taxon>Bacteria</taxon>
        <taxon>Pseudomonadati</taxon>
        <taxon>Bacteroidota</taxon>
        <taxon>Chitinophagia</taxon>
        <taxon>Chitinophagales</taxon>
        <taxon>Chitinophagaceae</taxon>
        <taxon>Filimonas</taxon>
    </lineage>
</organism>
<name>A0A173MD08_9BACT</name>
<sequence length="857" mass="95629">MKNVARVAVIAVCLFIVCRLPYAAAQYSRYKSTDIYASLQDIKTAGSVLLVGATPADRNAALLAYLRQHKHLRTGFLSVTRGEGIKNRVSTEQGQELGLVHALEAIAAASMDKTEIFFTSAVDFGWVESEGEVIKGWDMPKLTKEVVGMIRQFKPDIIITSFSVNDVDKPDARSRVLGKLMQDAFAQAADTSKYAEQFDLGVKPWQVKRMLCTTADSTHAIAFNPEQYSAISGLSITDVARYSNGQQRSIGGNDSLLNVPVQYLRVIAGDNNCADMMDGIDVSLARISSYATGNVIPLLDSMVQHFNFISPEVAVEPLLRLYSRFKVMRADTAGWKGRKLQEVQQALFTMLGIKAVITSSERYAVTGRQLPLRFAIRKNSPYPVSLSRIRCQAIDSAIDIELPQYTTRSFTAEIKVPVYTEAYQPYWLKKPMSSEYYMYTNDDWLMKGRPDNMPAFPGQFVLRIGEEEFSINLQVEYSRDSGQLSMQYQERLPELVRTILPLTVSLKPDNILIHVKPGNEYTKNPSAIVYFKSYFTQKQVKTTIKLGRLGYGVSVDGAKATGQKGNLLFEKDTLMDFVAGEVRQVNIPVQGEVFTKGEKVNRMLGASIVLELDSVKNNYNSLLRTIRYGYIPETGYYLREMCRLIPDEINTRGNRIGFVSSKEDRIVYALQQMGFTVKVLEDTDFTMDTLRQLDAIVIGSQLDAPEAYLGRSYDSLLLYVQEGGNCIVQGQDVAVQLTRPFLLTSAPFRINNKDGKVSVQPEVLPTMQAPNSITAEEWSSFGQDVCRFAAVSYDPAFVSCITLSRNPENKSTRGSLLRAVYGRGNFIYSSLNLSSQLAEGRAMAYKLLANLIAWPGN</sequence>
<dbReference type="KEGG" id="fln:FLA_1452"/>
<gene>
    <name evidence="1" type="ORF">SAMN05421788_105101</name>
</gene>
<reference evidence="2" key="1">
    <citation type="submission" date="2017-01" db="EMBL/GenBank/DDBJ databases">
        <authorList>
            <person name="Varghese N."/>
            <person name="Submissions S."/>
        </authorList>
    </citation>
    <scope>NUCLEOTIDE SEQUENCE [LARGE SCALE GENOMIC DNA]</scope>
    <source>
        <strain evidence="2">DSM 21054</strain>
    </source>
</reference>
<dbReference type="Gene3D" id="3.40.50.10320">
    <property type="entry name" value="LmbE-like"/>
    <property type="match status" value="1"/>
</dbReference>
<dbReference type="RefSeq" id="WP_076379951.1">
    <property type="nucleotide sequence ID" value="NZ_AP017422.1"/>
</dbReference>
<protein>
    <submittedName>
        <fullName evidence="1">GlcNAc-PI de-N-acetylase</fullName>
    </submittedName>
</protein>
<dbReference type="OrthoDB" id="9759749at2"/>
<dbReference type="Proteomes" id="UP000186917">
    <property type="component" value="Unassembled WGS sequence"/>
</dbReference>
<dbReference type="STRING" id="477680.SAMN05421788_105101"/>
<dbReference type="InterPro" id="IPR029062">
    <property type="entry name" value="Class_I_gatase-like"/>
</dbReference>